<feature type="non-terminal residue" evidence="4">
    <location>
        <position position="445"/>
    </location>
</feature>
<dbReference type="Proteomes" id="UP001152759">
    <property type="component" value="Chromosome 5"/>
</dbReference>
<dbReference type="Gene3D" id="2.60.120.290">
    <property type="entry name" value="Spermadhesin, CUB domain"/>
    <property type="match status" value="1"/>
</dbReference>
<evidence type="ECO:0000256" key="1">
    <source>
        <dbReference type="ARBA" id="ARBA00023157"/>
    </source>
</evidence>
<dbReference type="PROSITE" id="PS01180">
    <property type="entry name" value="CUB"/>
    <property type="match status" value="1"/>
</dbReference>
<dbReference type="Pfam" id="PF00431">
    <property type="entry name" value="CUB"/>
    <property type="match status" value="1"/>
</dbReference>
<feature type="disulfide bond" evidence="2">
    <location>
        <begin position="208"/>
        <end position="225"/>
    </location>
</feature>
<feature type="domain" description="CUB" evidence="3">
    <location>
        <begin position="149"/>
        <end position="267"/>
    </location>
</feature>
<dbReference type="PANTHER" id="PTHR33236:SF6">
    <property type="entry name" value="CUB DOMAIN-CONTAINING PROTEIN"/>
    <property type="match status" value="1"/>
</dbReference>
<dbReference type="InterPro" id="IPR058698">
    <property type="entry name" value="CUB_metazoa"/>
</dbReference>
<name>A0A9P0F6C6_BEMTA</name>
<dbReference type="Pfam" id="PF26080">
    <property type="entry name" value="CUB_animal"/>
    <property type="match status" value="1"/>
</dbReference>
<keyword evidence="5" id="KW-1185">Reference proteome</keyword>
<proteinExistence type="predicted"/>
<dbReference type="AlphaFoldDB" id="A0A9P0F6C6"/>
<dbReference type="SUPFAM" id="SSF49854">
    <property type="entry name" value="Spermadhesin, CUB domain"/>
    <property type="match status" value="1"/>
</dbReference>
<dbReference type="InterPro" id="IPR035914">
    <property type="entry name" value="Sperma_CUB_dom_sf"/>
</dbReference>
<protein>
    <recommendedName>
        <fullName evidence="3">CUB domain-containing protein</fullName>
    </recommendedName>
</protein>
<evidence type="ECO:0000313" key="4">
    <source>
        <dbReference type="EMBL" id="CAH0389828.1"/>
    </source>
</evidence>
<keyword evidence="1 2" id="KW-1015">Disulfide bond</keyword>
<sequence>VNNWVKWGILASIVCGVSRAAFLDLFGLQNIMTYPQRNPAYDRLVPPYDRPVPGYDRQATDRGSNIYLNTPYNVSLIAPPPPPPPPDYNRDSRFLPLFSVVNFDIQECAASTGENGTCMTLEECRGRGGIASGPCVRTYGVCCIFVATCGQTTADNCTYFVNTGYPSAYDGTGSCQLTVHKARPDICQFRLDFEQFTIQGPEQTHHVCNSDQFLISSGGPINAICGVNTGNHMYIDAGSGASNPVTLTFVTSGPKFPRTWKVKICQIPCNSVYRAEEGCLQYYTGVSGTIKSYNYEPATGLQLSNQDYTMCIRAERNFCGIQYSACADPVNNRSHAFTLTGNTLGQNPVASQLGSTGPNSCNMDWLVIPCTSNTGRISTSQTTCVDRLCGGTLSAEISTIASTIYSNVRPFRISYHTNNVESPTDMGNRGFCLNYIQQPCTSIYS</sequence>
<dbReference type="InterPro" id="IPR000859">
    <property type="entry name" value="CUB_dom"/>
</dbReference>
<reference evidence="4" key="1">
    <citation type="submission" date="2021-12" db="EMBL/GenBank/DDBJ databases">
        <authorList>
            <person name="King R."/>
        </authorList>
    </citation>
    <scope>NUCLEOTIDE SEQUENCE</scope>
</reference>
<evidence type="ECO:0000313" key="5">
    <source>
        <dbReference type="Proteomes" id="UP001152759"/>
    </source>
</evidence>
<comment type="caution">
    <text evidence="2">Lacks conserved residue(s) required for the propagation of feature annotation.</text>
</comment>
<dbReference type="PANTHER" id="PTHR33236">
    <property type="entry name" value="INTRAFLAGELLAR TRANSPORT PROTEIN 122 FAMILY PROTEIN-RELATED"/>
    <property type="match status" value="1"/>
</dbReference>
<organism evidence="4 5">
    <name type="scientific">Bemisia tabaci</name>
    <name type="common">Sweetpotato whitefly</name>
    <name type="synonym">Aleurodes tabaci</name>
    <dbReference type="NCBI Taxonomy" id="7038"/>
    <lineage>
        <taxon>Eukaryota</taxon>
        <taxon>Metazoa</taxon>
        <taxon>Ecdysozoa</taxon>
        <taxon>Arthropoda</taxon>
        <taxon>Hexapoda</taxon>
        <taxon>Insecta</taxon>
        <taxon>Pterygota</taxon>
        <taxon>Neoptera</taxon>
        <taxon>Paraneoptera</taxon>
        <taxon>Hemiptera</taxon>
        <taxon>Sternorrhyncha</taxon>
        <taxon>Aleyrodoidea</taxon>
        <taxon>Aleyrodidae</taxon>
        <taxon>Aleyrodinae</taxon>
        <taxon>Bemisia</taxon>
    </lineage>
</organism>
<accession>A0A9P0F6C6</accession>
<evidence type="ECO:0000259" key="3">
    <source>
        <dbReference type="PROSITE" id="PS01180"/>
    </source>
</evidence>
<gene>
    <name evidence="4" type="ORF">BEMITA_LOCUS8612</name>
</gene>
<evidence type="ECO:0000256" key="2">
    <source>
        <dbReference type="PROSITE-ProRule" id="PRU00059"/>
    </source>
</evidence>
<dbReference type="EMBL" id="OU963866">
    <property type="protein sequence ID" value="CAH0389828.1"/>
    <property type="molecule type" value="Genomic_DNA"/>
</dbReference>